<dbReference type="Proteomes" id="UP001066276">
    <property type="component" value="Chromosome 3_1"/>
</dbReference>
<comment type="caution">
    <text evidence="2">The sequence shown here is derived from an EMBL/GenBank/DDBJ whole genome shotgun (WGS) entry which is preliminary data.</text>
</comment>
<evidence type="ECO:0000313" key="2">
    <source>
        <dbReference type="EMBL" id="KAJ1188799.1"/>
    </source>
</evidence>
<protein>
    <submittedName>
        <fullName evidence="2">Uncharacterized protein</fullName>
    </submittedName>
</protein>
<evidence type="ECO:0000313" key="3">
    <source>
        <dbReference type="Proteomes" id="UP001066276"/>
    </source>
</evidence>
<feature type="region of interest" description="Disordered" evidence="1">
    <location>
        <begin position="55"/>
        <end position="93"/>
    </location>
</feature>
<name>A0AAV7ULE8_PLEWA</name>
<keyword evidence="3" id="KW-1185">Reference proteome</keyword>
<organism evidence="2 3">
    <name type="scientific">Pleurodeles waltl</name>
    <name type="common">Iberian ribbed newt</name>
    <dbReference type="NCBI Taxonomy" id="8319"/>
    <lineage>
        <taxon>Eukaryota</taxon>
        <taxon>Metazoa</taxon>
        <taxon>Chordata</taxon>
        <taxon>Craniata</taxon>
        <taxon>Vertebrata</taxon>
        <taxon>Euteleostomi</taxon>
        <taxon>Amphibia</taxon>
        <taxon>Batrachia</taxon>
        <taxon>Caudata</taxon>
        <taxon>Salamandroidea</taxon>
        <taxon>Salamandridae</taxon>
        <taxon>Pleurodelinae</taxon>
        <taxon>Pleurodeles</taxon>
    </lineage>
</organism>
<accession>A0AAV7ULE8</accession>
<evidence type="ECO:0000256" key="1">
    <source>
        <dbReference type="SAM" id="MobiDB-lite"/>
    </source>
</evidence>
<reference evidence="2" key="1">
    <citation type="journal article" date="2022" name="bioRxiv">
        <title>Sequencing and chromosome-scale assembly of the giantPleurodeles waltlgenome.</title>
        <authorList>
            <person name="Brown T."/>
            <person name="Elewa A."/>
            <person name="Iarovenko S."/>
            <person name="Subramanian E."/>
            <person name="Araus A.J."/>
            <person name="Petzold A."/>
            <person name="Susuki M."/>
            <person name="Suzuki K.-i.T."/>
            <person name="Hayashi T."/>
            <person name="Toyoda A."/>
            <person name="Oliveira C."/>
            <person name="Osipova E."/>
            <person name="Leigh N.D."/>
            <person name="Simon A."/>
            <person name="Yun M.H."/>
        </authorList>
    </citation>
    <scope>NUCLEOTIDE SEQUENCE</scope>
    <source>
        <strain evidence="2">20211129_DDA</strain>
        <tissue evidence="2">Liver</tissue>
    </source>
</reference>
<proteinExistence type="predicted"/>
<dbReference type="EMBL" id="JANPWB010000005">
    <property type="protein sequence ID" value="KAJ1188799.1"/>
    <property type="molecule type" value="Genomic_DNA"/>
</dbReference>
<feature type="compositionally biased region" description="Basic and acidic residues" evidence="1">
    <location>
        <begin position="55"/>
        <end position="64"/>
    </location>
</feature>
<sequence length="165" mass="17672">MSLDCSGFALLCNFHPQETDSRRKCLYLNNLTLSYPSLSAKLTIIGVALLPQRAEADRRRERGSRSPCGAAWSQPPRRTQSCITRTPGSPGGLLGLRQLRRVGGPFGGGVVPRPPPSTPGDCFVGRGRDRGWAAGKVTVRPEGCRPHGPLGAFGGRLLLEDDPGQ</sequence>
<gene>
    <name evidence="2" type="ORF">NDU88_005556</name>
</gene>
<dbReference type="AlphaFoldDB" id="A0AAV7ULE8"/>